<feature type="signal peptide" evidence="1">
    <location>
        <begin position="1"/>
        <end position="24"/>
    </location>
</feature>
<keyword evidence="1" id="KW-0732">Signal</keyword>
<dbReference type="Proteomes" id="UP001214250">
    <property type="component" value="Chromosome 2"/>
</dbReference>
<feature type="chain" id="PRO_5047313075" evidence="1">
    <location>
        <begin position="25"/>
        <end position="380"/>
    </location>
</feature>
<gene>
    <name evidence="3" type="ORF">PQO03_13545</name>
</gene>
<dbReference type="PANTHER" id="PTHR43283">
    <property type="entry name" value="BETA-LACTAMASE-RELATED"/>
    <property type="match status" value="1"/>
</dbReference>
<protein>
    <submittedName>
        <fullName evidence="3">Serine hydrolase</fullName>
    </submittedName>
</protein>
<accession>A0ABY7W1K2</accession>
<dbReference type="SUPFAM" id="SSF56601">
    <property type="entry name" value="beta-lactamase/transpeptidase-like"/>
    <property type="match status" value="1"/>
</dbReference>
<organism evidence="3 4">
    <name type="scientific">Lentisphaera profundi</name>
    <dbReference type="NCBI Taxonomy" id="1658616"/>
    <lineage>
        <taxon>Bacteria</taxon>
        <taxon>Pseudomonadati</taxon>
        <taxon>Lentisphaerota</taxon>
        <taxon>Lentisphaeria</taxon>
        <taxon>Lentisphaerales</taxon>
        <taxon>Lentisphaeraceae</taxon>
        <taxon>Lentisphaera</taxon>
    </lineage>
</organism>
<name>A0ABY7W1K2_9BACT</name>
<dbReference type="Pfam" id="PF00144">
    <property type="entry name" value="Beta-lactamase"/>
    <property type="match status" value="1"/>
</dbReference>
<dbReference type="GO" id="GO:0016787">
    <property type="term" value="F:hydrolase activity"/>
    <property type="evidence" value="ECO:0007669"/>
    <property type="project" value="UniProtKB-KW"/>
</dbReference>
<sequence>MKLNTKQSWLILLSFFSLSLLAEAAPGLAQGSDAENQTSKEQKSIPDLAKAYVSTSPTDLKDGISVGEWNAPGAKQAIEAFIGDDQEGKYHNLDSLLIHKDGKLIFEMYNRRGRVDGPHYTMSVTKTMTSVVLARAIQLGLLSINDLDKPVIDFMPEIDRSKIQAGVESITLRDALYMKSGLRFKNKSITRNKLQKQAYFQALFENTAAITSESKEYKYAGTDPSMIMMILDIKSNGNVQKFIKEEVIAKLGTVYCWNEQDSGIPSCGAGSNFTSRTLVKVGTSILNGGKLNGEPWLSPDYVKLIMDTNKGEGYFYYFHNRRKFTTEEKVNFISGIGAGGQYMSIYPDHNMVIVATSHNKKNIDSPLKAIGDHFIQILDK</sequence>
<dbReference type="InterPro" id="IPR001466">
    <property type="entry name" value="Beta-lactam-related"/>
</dbReference>
<dbReference type="EMBL" id="CP117812">
    <property type="protein sequence ID" value="WDE98859.1"/>
    <property type="molecule type" value="Genomic_DNA"/>
</dbReference>
<reference evidence="3 4" key="1">
    <citation type="submission" date="2023-02" db="EMBL/GenBank/DDBJ databases">
        <title>Genome sequence of Lentisphaera profundi SAORIC-696.</title>
        <authorList>
            <person name="Kim e."/>
            <person name="Cho J.-C."/>
            <person name="Choi A."/>
            <person name="Kang I."/>
        </authorList>
    </citation>
    <scope>NUCLEOTIDE SEQUENCE [LARGE SCALE GENOMIC DNA]</scope>
    <source>
        <strain evidence="3 4">SAORIC-696</strain>
    </source>
</reference>
<keyword evidence="3" id="KW-0378">Hydrolase</keyword>
<evidence type="ECO:0000259" key="2">
    <source>
        <dbReference type="Pfam" id="PF00144"/>
    </source>
</evidence>
<feature type="domain" description="Beta-lactamase-related" evidence="2">
    <location>
        <begin position="96"/>
        <end position="362"/>
    </location>
</feature>
<dbReference type="InterPro" id="IPR012338">
    <property type="entry name" value="Beta-lactam/transpept-like"/>
</dbReference>
<dbReference type="Gene3D" id="3.40.710.10">
    <property type="entry name" value="DD-peptidase/beta-lactamase superfamily"/>
    <property type="match status" value="1"/>
</dbReference>
<evidence type="ECO:0000313" key="4">
    <source>
        <dbReference type="Proteomes" id="UP001214250"/>
    </source>
</evidence>
<dbReference type="InterPro" id="IPR050789">
    <property type="entry name" value="Diverse_Enzym_Activities"/>
</dbReference>
<proteinExistence type="predicted"/>
<evidence type="ECO:0000313" key="3">
    <source>
        <dbReference type="EMBL" id="WDE98859.1"/>
    </source>
</evidence>
<keyword evidence="4" id="KW-1185">Reference proteome</keyword>
<evidence type="ECO:0000256" key="1">
    <source>
        <dbReference type="SAM" id="SignalP"/>
    </source>
</evidence>
<dbReference type="PANTHER" id="PTHR43283:SF7">
    <property type="entry name" value="BETA-LACTAMASE-RELATED DOMAIN-CONTAINING PROTEIN"/>
    <property type="match status" value="1"/>
</dbReference>
<dbReference type="RefSeq" id="WP_274153728.1">
    <property type="nucleotide sequence ID" value="NZ_CP117812.1"/>
</dbReference>